<dbReference type="Gene3D" id="3.30.1340.30">
    <property type="match status" value="1"/>
</dbReference>
<feature type="signal peptide" evidence="1">
    <location>
        <begin position="1"/>
        <end position="26"/>
    </location>
</feature>
<dbReference type="Pfam" id="PF04972">
    <property type="entry name" value="BON"/>
    <property type="match status" value="2"/>
</dbReference>
<dbReference type="RefSeq" id="WP_165096972.1">
    <property type="nucleotide sequence ID" value="NZ_CP049056.1"/>
</dbReference>
<dbReference type="InterPro" id="IPR014004">
    <property type="entry name" value="Transpt-assoc_nodulatn_dom_bac"/>
</dbReference>
<dbReference type="KEGG" id="hdh:G5B40_07365"/>
<dbReference type="SMART" id="SM00749">
    <property type="entry name" value="BON"/>
    <property type="match status" value="1"/>
</dbReference>
<sequence length="204" mass="21631">MGKDIAFARAAGVALLAATSLSGCVAATLVGGALATTGVSVAQERSTRQALTDTEIQLTINNKFLNEDYGLFADISTEVVEGRVLLTGSVPRQEESIRAAELVWSTPDVTELVNEITVEEDPGLMSYGSDLWISTQLRAEILADTQISGVNYNVETVNGVVHVIGVARNAAELSRVLNLASRIDGVKEVVSHVLTKHDARRAVG</sequence>
<feature type="domain" description="BON" evidence="2">
    <location>
        <begin position="52"/>
        <end position="120"/>
    </location>
</feature>
<dbReference type="Proteomes" id="UP000503336">
    <property type="component" value="Chromosome"/>
</dbReference>
<protein>
    <submittedName>
        <fullName evidence="3">BON domain-containing protein</fullName>
    </submittedName>
</protein>
<evidence type="ECO:0000259" key="2">
    <source>
        <dbReference type="PROSITE" id="PS50914"/>
    </source>
</evidence>
<feature type="chain" id="PRO_5029809929" evidence="1">
    <location>
        <begin position="27"/>
        <end position="204"/>
    </location>
</feature>
<evidence type="ECO:0000256" key="1">
    <source>
        <dbReference type="SAM" id="SignalP"/>
    </source>
</evidence>
<name>A0A7L5BVA0_9RHOB</name>
<gene>
    <name evidence="3" type="ORF">G5B40_07365</name>
</gene>
<dbReference type="EMBL" id="CP049056">
    <property type="protein sequence ID" value="QIE55291.1"/>
    <property type="molecule type" value="Genomic_DNA"/>
</dbReference>
<organism evidence="3 4">
    <name type="scientific">Pikeienuella piscinae</name>
    <dbReference type="NCBI Taxonomy" id="2748098"/>
    <lineage>
        <taxon>Bacteria</taxon>
        <taxon>Pseudomonadati</taxon>
        <taxon>Pseudomonadota</taxon>
        <taxon>Alphaproteobacteria</taxon>
        <taxon>Rhodobacterales</taxon>
        <taxon>Paracoccaceae</taxon>
        <taxon>Pikeienuella</taxon>
    </lineage>
</organism>
<dbReference type="PROSITE" id="PS51257">
    <property type="entry name" value="PROKAR_LIPOPROTEIN"/>
    <property type="match status" value="1"/>
</dbReference>
<dbReference type="PROSITE" id="PS50914">
    <property type="entry name" value="BON"/>
    <property type="match status" value="2"/>
</dbReference>
<dbReference type="InterPro" id="IPR007055">
    <property type="entry name" value="BON_dom"/>
</dbReference>
<keyword evidence="1" id="KW-0732">Signal</keyword>
<keyword evidence="4" id="KW-1185">Reference proteome</keyword>
<reference evidence="3 4" key="1">
    <citation type="submission" date="2020-02" db="EMBL/GenBank/DDBJ databases">
        <title>complete genome sequence of Rhodobacteraceae bacterium.</title>
        <authorList>
            <person name="Park J."/>
            <person name="Kim Y.-S."/>
            <person name="Kim K.-H."/>
        </authorList>
    </citation>
    <scope>NUCLEOTIDE SEQUENCE [LARGE SCALE GENOMIC DNA]</scope>
    <source>
        <strain evidence="3 4">RR4-56</strain>
    </source>
</reference>
<dbReference type="PANTHER" id="PTHR34606">
    <property type="entry name" value="BON DOMAIN-CONTAINING PROTEIN"/>
    <property type="match status" value="1"/>
</dbReference>
<dbReference type="AlphaFoldDB" id="A0A7L5BVA0"/>
<dbReference type="InterPro" id="IPR051686">
    <property type="entry name" value="Lipoprotein_DolP"/>
</dbReference>
<accession>A0A7L5BVA0</accession>
<evidence type="ECO:0000313" key="4">
    <source>
        <dbReference type="Proteomes" id="UP000503336"/>
    </source>
</evidence>
<feature type="domain" description="BON" evidence="2">
    <location>
        <begin position="129"/>
        <end position="197"/>
    </location>
</feature>
<evidence type="ECO:0000313" key="3">
    <source>
        <dbReference type="EMBL" id="QIE55291.1"/>
    </source>
</evidence>
<proteinExistence type="predicted"/>
<dbReference type="PANTHER" id="PTHR34606:SF15">
    <property type="entry name" value="BON DOMAIN-CONTAINING PROTEIN"/>
    <property type="match status" value="1"/>
</dbReference>